<dbReference type="Proteomes" id="UP001176517">
    <property type="component" value="Unassembled WGS sequence"/>
</dbReference>
<feature type="region of interest" description="Disordered" evidence="1">
    <location>
        <begin position="55"/>
        <end position="584"/>
    </location>
</feature>
<feature type="region of interest" description="Disordered" evidence="1">
    <location>
        <begin position="1"/>
        <end position="31"/>
    </location>
</feature>
<sequence length="1416" mass="147764">MKRSYPFNGSQASSPSAPKKTGTMAGGNAAGVAAGPAVNAYANYGYAGAAAAAAAASSGASAASSSSHAQPVQPPQPPPLSHEQQQAQWHQQWQQYYAQQAAAAAAASAPPPMQAPHYAPQHSYQPQAQPHPQAYQPQAPPQSYQQPFYNPTAPSFGSPQQSMAGLYPQPTYTPATGPMQNGPGPVPHIPAMAMNQTGLRIGPTTHHGGPPPLGPQHHMGTPPSGPSGSNGANGNFHNRSQPPAPPGAYTPMGSGSGFAAPMAGPQPPMNGSGLHGQQNTHHAGQRNPKRPRYDGPNSNSGIPPPHSSLPAPPTGVSNSHMNAGPRMNGKQGGPDAFSGAGPSRGGPGSIGPGTPSGPRAAGYGGANSRPHGGRDQGGANMGRTPSGPRAAGPNHPGQMHSKGGIPSGPDDSRYSRDGRDRERDRGRDRDHRYAAGGRPDREHPGSDRMGRHSGGFNPRAGNIGPDHPGRPGSASSGRTAQHAMRGGRQRSPLHHRHLTKDFRGPKDGSQTGSARSSSGRDGVGSGRAPQVPQSAVFAGRGGGGGASSGGSGLPAKNPTAGNFTSAVPTGPKAKADTNKRGTCDMRCVGILIGDDVVAWEWTLDDGAVLLGREGDASVTSEGQQKQREQQDLSDSEDGSDSERGSDIDADDDAQSNQGQEIEDSDDDDEAQVEKTMAGANEASRDDSASVKNESIAGDKPAKDAEAAEGPGAEGVTTGQEEIPNGSPDKVQSADPKPSADGPAAAGGTKVVEKKKSEPKEAAKVPPKGPAKKSVTSAKQDACRLRLHFAIATPSAKQEGSKTGSAAVTAAPAAESEPKQDAKEVTTNPEDITQTGTDVATKSDAPQAAESEDVAPVNASDSQANGQIDETVEPAQEASEAQTTEKATEHDEGNPATAEVDKMETDEVVKDEPEQTLMSWSPLSKEPPQPAGNRLSIAYADNRVQIDADVIQALRIFREERRVEIDVDVTSAAHASTAQPKADTRASDKTAVQQDWIVSKGMLLETRRGDARSNYTAVSVDQLKAAYTPAPTVTDGPAENDAAAEGQSGAVSAPAKPEATPGNAPETNLRTLPPLFRLRESSESGQTVIRVTVHLDPQYPVRQAEWLRTGDIEEHLNTYEIGEQSNPWRSKIVVMDPDPEPTIDDMLESWATKSFLMNGRDRRRFVRGYFFLPPAADSGAGDDQDIAADSIDEHYGVTVWSLGQLFGRLGQGKNERYTVPVTPAAKLRTGSTSGPNPLTMVATEQIFGSGHAQSMAGLSAVALFELTRELAQAVGWSDFQLRAKLGQILLGLPQHTLFRAMDSLFKDFVDFSRESYQKFDESLESGERARTKREPAETADQGEQAAESKNKPDAGASKEVVGDGPEQTQGSEGQGAEETKPEHADAVPPTVEGPEPTQNQAADADDVAMQIAAAAAL</sequence>
<organism evidence="2 3">
    <name type="scientific">Tilletia horrida</name>
    <dbReference type="NCBI Taxonomy" id="155126"/>
    <lineage>
        <taxon>Eukaryota</taxon>
        <taxon>Fungi</taxon>
        <taxon>Dikarya</taxon>
        <taxon>Basidiomycota</taxon>
        <taxon>Ustilaginomycotina</taxon>
        <taxon>Exobasidiomycetes</taxon>
        <taxon>Tilletiales</taxon>
        <taxon>Tilletiaceae</taxon>
        <taxon>Tilletia</taxon>
    </lineage>
</organism>
<dbReference type="EMBL" id="JAPDMZ010000049">
    <property type="protein sequence ID" value="KAK0553546.1"/>
    <property type="molecule type" value="Genomic_DNA"/>
</dbReference>
<comment type="caution">
    <text evidence="2">The sequence shown here is derived from an EMBL/GenBank/DDBJ whole genome shotgun (WGS) entry which is preliminary data.</text>
</comment>
<feature type="compositionally biased region" description="Polar residues" evidence="1">
    <location>
        <begin position="824"/>
        <end position="839"/>
    </location>
</feature>
<feature type="region of interest" description="Disordered" evidence="1">
    <location>
        <begin position="1028"/>
        <end position="1069"/>
    </location>
</feature>
<proteinExistence type="predicted"/>
<evidence type="ECO:0000313" key="3">
    <source>
        <dbReference type="Proteomes" id="UP001176517"/>
    </source>
</evidence>
<feature type="compositionally biased region" description="Basic and acidic residues" evidence="1">
    <location>
        <begin position="1318"/>
        <end position="1335"/>
    </location>
</feature>
<protein>
    <submittedName>
        <fullName evidence="2">Uncharacterized protein</fullName>
    </submittedName>
</protein>
<feature type="compositionally biased region" description="Polar residues" evidence="1">
    <location>
        <begin position="794"/>
        <end position="803"/>
    </location>
</feature>
<feature type="region of interest" description="Disordered" evidence="1">
    <location>
        <begin position="614"/>
        <end position="929"/>
    </location>
</feature>
<feature type="compositionally biased region" description="Basic and acidic residues" evidence="1">
    <location>
        <begin position="750"/>
        <end position="762"/>
    </location>
</feature>
<feature type="compositionally biased region" description="Basic and acidic residues" evidence="1">
    <location>
        <begin position="410"/>
        <end position="450"/>
    </location>
</feature>
<keyword evidence="3" id="KW-1185">Reference proteome</keyword>
<feature type="compositionally biased region" description="Acidic residues" evidence="1">
    <location>
        <begin position="660"/>
        <end position="670"/>
    </location>
</feature>
<feature type="compositionally biased region" description="Basic and acidic residues" evidence="1">
    <location>
        <begin position="573"/>
        <end position="583"/>
    </location>
</feature>
<feature type="compositionally biased region" description="Low complexity" evidence="1">
    <location>
        <begin position="84"/>
        <end position="108"/>
    </location>
</feature>
<evidence type="ECO:0000256" key="1">
    <source>
        <dbReference type="SAM" id="MobiDB-lite"/>
    </source>
</evidence>
<gene>
    <name evidence="2" type="ORF">OC846_002467</name>
</gene>
<feature type="compositionally biased region" description="Low complexity" evidence="1">
    <location>
        <begin position="115"/>
        <end position="147"/>
    </location>
</feature>
<feature type="compositionally biased region" description="Low complexity" evidence="1">
    <location>
        <begin position="215"/>
        <end position="235"/>
    </location>
</feature>
<evidence type="ECO:0000313" key="2">
    <source>
        <dbReference type="EMBL" id="KAK0553546.1"/>
    </source>
</evidence>
<feature type="compositionally biased region" description="Low complexity" evidence="1">
    <location>
        <begin position="55"/>
        <end position="71"/>
    </location>
</feature>
<feature type="compositionally biased region" description="Polar residues" evidence="1">
    <location>
        <begin position="7"/>
        <end position="16"/>
    </location>
</feature>
<feature type="compositionally biased region" description="Gly residues" evidence="1">
    <location>
        <begin position="539"/>
        <end position="552"/>
    </location>
</feature>
<feature type="region of interest" description="Disordered" evidence="1">
    <location>
        <begin position="1318"/>
        <end position="1405"/>
    </location>
</feature>
<name>A0AAN6GTJ8_9BASI</name>
<feature type="compositionally biased region" description="Pro residues" evidence="1">
    <location>
        <begin position="302"/>
        <end position="313"/>
    </location>
</feature>
<feature type="compositionally biased region" description="Polar residues" evidence="1">
    <location>
        <begin position="148"/>
        <end position="163"/>
    </location>
</feature>
<feature type="compositionally biased region" description="Gly residues" evidence="1">
    <location>
        <begin position="342"/>
        <end position="351"/>
    </location>
</feature>
<feature type="compositionally biased region" description="Basic and acidic residues" evidence="1">
    <location>
        <begin position="885"/>
        <end position="912"/>
    </location>
</feature>
<feature type="compositionally biased region" description="Polar residues" evidence="1">
    <location>
        <begin position="858"/>
        <end position="867"/>
    </location>
</feature>
<feature type="compositionally biased region" description="Basic residues" evidence="1">
    <location>
        <begin position="485"/>
        <end position="498"/>
    </location>
</feature>
<accession>A0AAN6GTJ8</accession>
<reference evidence="2" key="1">
    <citation type="journal article" date="2023" name="PhytoFront">
        <title>Draft Genome Resources of Seven Strains of Tilletia horrida, Causal Agent of Kernel Smut of Rice.</title>
        <authorList>
            <person name="Khanal S."/>
            <person name="Antony Babu S."/>
            <person name="Zhou X.G."/>
        </authorList>
    </citation>
    <scope>NUCLEOTIDE SEQUENCE</scope>
    <source>
        <strain evidence="2">TX6</strain>
    </source>
</reference>